<proteinExistence type="predicted"/>
<dbReference type="Pfam" id="PF16289">
    <property type="entry name" value="PIN_12"/>
    <property type="match status" value="1"/>
</dbReference>
<evidence type="ECO:0000313" key="2">
    <source>
        <dbReference type="EMBL" id="UYO61095.1"/>
    </source>
</evidence>
<evidence type="ECO:0000259" key="1">
    <source>
        <dbReference type="Pfam" id="PF16289"/>
    </source>
</evidence>
<keyword evidence="3" id="KW-1185">Reference proteome</keyword>
<evidence type="ECO:0000313" key="3">
    <source>
        <dbReference type="Proteomes" id="UP001163550"/>
    </source>
</evidence>
<feature type="domain" description="DUF4935" evidence="1">
    <location>
        <begin position="8"/>
        <end position="179"/>
    </location>
</feature>
<dbReference type="InterPro" id="IPR032557">
    <property type="entry name" value="DUF4935"/>
</dbReference>
<reference evidence="2" key="1">
    <citation type="submission" date="2021-11" db="EMBL/GenBank/DDBJ databases">
        <title>Isoprene-degrading acetogen.</title>
        <authorList>
            <person name="Yang Y."/>
            <person name="Jin H."/>
            <person name="Yan J."/>
        </authorList>
    </citation>
    <scope>NUCLEOTIDE SEQUENCE</scope>
    <source>
        <strain evidence="2">Berkeley</strain>
    </source>
</reference>
<name>A0ABY6H9U7_9FIRM</name>
<sequence length="394" mass="45681">MLKYPLAVFLDTNIFISAKYDFSDKGILNTFSNFVTAGKIKLYISSIVKGEVKNHISDEISKIYNSFKKSRSSTFETVSENYLSQWEFSYLFNKTDKKQMLSKMLADFEIFLQDTNAVMLDCTNVDCNQIIYDYFEGNPPFANSDKKKFEFPDAIMIAKLKMVFSEENSVIVVSNDNKFREAIQDHNGIKTFESLKEVFDLINKEQEKTYTNIIQFLSQGSTHAELCKEIQVALENKNLDIDGLDCDRKGYCEGYDYEEVYIDSIENVDFEFKSVDEITVNTVKITVTATSLISAICSFFDIDNSIWDSEEKEYVYSEWISVYEKHEPKFESEFTFEIDNKLEDEGISLELKTVDFDLTLNQNTRISREVIPSSDPAEDAKAEEMEAMEEYYRH</sequence>
<organism evidence="2 3">
    <name type="scientific">Acetobacterium wieringae</name>
    <dbReference type="NCBI Taxonomy" id="52694"/>
    <lineage>
        <taxon>Bacteria</taxon>
        <taxon>Bacillati</taxon>
        <taxon>Bacillota</taxon>
        <taxon>Clostridia</taxon>
        <taxon>Eubacteriales</taxon>
        <taxon>Eubacteriaceae</taxon>
        <taxon>Acetobacterium</taxon>
    </lineage>
</organism>
<protein>
    <submittedName>
        <fullName evidence="2">PIN domain-containing protein</fullName>
    </submittedName>
</protein>
<gene>
    <name evidence="2" type="ORF">LNN31_09885</name>
</gene>
<dbReference type="EMBL" id="CP087994">
    <property type="protein sequence ID" value="UYO61095.1"/>
    <property type="molecule type" value="Genomic_DNA"/>
</dbReference>
<accession>A0ABY6H9U7</accession>
<dbReference type="Proteomes" id="UP001163550">
    <property type="component" value="Chromosome"/>
</dbReference>
<dbReference type="RefSeq" id="WP_263992370.1">
    <property type="nucleotide sequence ID" value="NZ_CP087994.1"/>
</dbReference>